<gene>
    <name evidence="1 2" type="ORF">Bm13434</name>
    <name evidence="1" type="ORF">BM_Bm13434</name>
</gene>
<protein>
    <submittedName>
        <fullName evidence="1">Bm13434</fullName>
    </submittedName>
</protein>
<dbReference type="AlphaFoldDB" id="A0A0J9XS81"/>
<sequence length="86" mass="10044">MKNKHLGKSRKTNAIGEFKKNSKDKEAFHHIPIIHCIKHSTLILLISIFHFEDQRRDLQIHLLVISPEKLNGAYRNTCHYGRTICP</sequence>
<reference evidence="1" key="1">
    <citation type="journal article" date="2007" name="Science">
        <title>Draft genome of the filarial nematode parasite Brugia malayi.</title>
        <authorList>
            <person name="Ghedin E."/>
            <person name="Wang S."/>
            <person name="Spiro D."/>
            <person name="Caler E."/>
            <person name="Zhao Q."/>
            <person name="Crabtree J."/>
            <person name="Allen J.E."/>
            <person name="Delcher A.L."/>
            <person name="Guiliano D.B."/>
            <person name="Miranda-Saavedra D."/>
            <person name="Angiuoli S.V."/>
            <person name="Creasy T."/>
            <person name="Amedeo P."/>
            <person name="Haas B."/>
            <person name="El-Sayed N.M."/>
            <person name="Wortman J.R."/>
            <person name="Feldblyum T."/>
            <person name="Tallon L."/>
            <person name="Schatz M."/>
            <person name="Shumway M."/>
            <person name="Koo H."/>
            <person name="Salzberg S.L."/>
            <person name="Schobel S."/>
            <person name="Pertea M."/>
            <person name="Pop M."/>
            <person name="White O."/>
            <person name="Barton G.J."/>
            <person name="Carlow C.K."/>
            <person name="Crawford M.J."/>
            <person name="Daub J."/>
            <person name="Dimmic M.W."/>
            <person name="Estes C.F."/>
            <person name="Foster J.M."/>
            <person name="Ganatra M."/>
            <person name="Gregory W.F."/>
            <person name="Johnson N.M."/>
            <person name="Jin J."/>
            <person name="Komuniecki R."/>
            <person name="Korf I."/>
            <person name="Kumar S."/>
            <person name="Laney S."/>
            <person name="Li B.W."/>
            <person name="Li W."/>
            <person name="Lindblom T.H."/>
            <person name="Lustigman S."/>
            <person name="Ma D."/>
            <person name="Maina C.V."/>
            <person name="Martin D.M."/>
            <person name="McCarter J.P."/>
            <person name="McReynolds L."/>
            <person name="Mitreva M."/>
            <person name="Nutman T.B."/>
            <person name="Parkinson J."/>
            <person name="Peregrin-Alvarez J.M."/>
            <person name="Poole C."/>
            <person name="Ren Q."/>
            <person name="Saunders L."/>
            <person name="Sluder A.E."/>
            <person name="Smith K."/>
            <person name="Stanke M."/>
            <person name="Unnasch T.R."/>
            <person name="Ware J."/>
            <person name="Wei A.D."/>
            <person name="Weil G."/>
            <person name="Williams D.J."/>
            <person name="Zhang Y."/>
            <person name="Williams S.A."/>
            <person name="Fraser-Liggett C."/>
            <person name="Slatko B."/>
            <person name="Blaxter M.L."/>
            <person name="Scott A.L."/>
        </authorList>
    </citation>
    <scope>NUCLEOTIDE SEQUENCE</scope>
    <source>
        <strain evidence="1">FR3</strain>
    </source>
</reference>
<evidence type="ECO:0000313" key="2">
    <source>
        <dbReference type="WormBase" id="Bm13434"/>
    </source>
</evidence>
<dbReference type="EMBL" id="LN856931">
    <property type="protein sequence ID" value="CDP94717.1"/>
    <property type="molecule type" value="Genomic_DNA"/>
</dbReference>
<proteinExistence type="predicted"/>
<dbReference type="WormBase" id="Bm13434">
    <property type="protein sequence ID" value="BM47457"/>
    <property type="gene ID" value="WBGene00233695"/>
</dbReference>
<accession>A0A0J9XS81</accession>
<name>A0A0J9XS81_BRUMA</name>
<organism evidence="1">
    <name type="scientific">Brugia malayi</name>
    <name type="common">Filarial nematode worm</name>
    <dbReference type="NCBI Taxonomy" id="6279"/>
    <lineage>
        <taxon>Eukaryota</taxon>
        <taxon>Metazoa</taxon>
        <taxon>Ecdysozoa</taxon>
        <taxon>Nematoda</taxon>
        <taxon>Chromadorea</taxon>
        <taxon>Rhabditida</taxon>
        <taxon>Spirurina</taxon>
        <taxon>Spiruromorpha</taxon>
        <taxon>Filarioidea</taxon>
        <taxon>Onchocercidae</taxon>
        <taxon>Brugia</taxon>
    </lineage>
</organism>
<evidence type="ECO:0000313" key="1">
    <source>
        <dbReference type="EMBL" id="CDP94717.1"/>
    </source>
</evidence>
<reference evidence="1" key="2">
    <citation type="submission" date="2012-12" db="EMBL/GenBank/DDBJ databases">
        <authorList>
            <person name="Gao Y.W."/>
            <person name="Fan S.T."/>
            <person name="Sun H.T."/>
            <person name="Wang Z."/>
            <person name="Gao X.L."/>
            <person name="Li Y.G."/>
            <person name="Wang T.C."/>
            <person name="Zhang K."/>
            <person name="Xu W.W."/>
            <person name="Yu Z.J."/>
            <person name="Xia X.Z."/>
        </authorList>
    </citation>
    <scope>NUCLEOTIDE SEQUENCE</scope>
    <source>
        <strain evidence="1">FR3</strain>
    </source>
</reference>